<organism evidence="3 4">
    <name type="scientific">Dichomitus squalens (strain LYAD-421)</name>
    <name type="common">Western red white-rot fungus</name>
    <dbReference type="NCBI Taxonomy" id="732165"/>
    <lineage>
        <taxon>Eukaryota</taxon>
        <taxon>Fungi</taxon>
        <taxon>Dikarya</taxon>
        <taxon>Basidiomycota</taxon>
        <taxon>Agaricomycotina</taxon>
        <taxon>Agaricomycetes</taxon>
        <taxon>Polyporales</taxon>
        <taxon>Polyporaceae</taxon>
        <taxon>Dichomitus</taxon>
    </lineage>
</organism>
<evidence type="ECO:0008006" key="5">
    <source>
        <dbReference type="Google" id="ProtNLM"/>
    </source>
</evidence>
<sequence>MGTLALLLVLTLSASANSTLGIACTTMNDRLDAAIGRFTSDCDDASFCSGVDGANGTCQPRQCRRDEFPFGFANANATVPPLCPRGSYCPDEGSGCRPLAAVGQPCQAGRDEQCAPPGNWQDLASGLNANGSVCLNSACMWANMTLGQPCNHEVMVYKDSTGFSNTIIRHNCHTPRFYCHTGYNVCIPTKYLGQACSADQECHSYNCGQKGMCIDERGTPNRVKAWQLVITCLSVVSVMVAIVVLLTLVHKRLRLRRLMEIREYYEEQVTLRRALASLHSAAADQHEKERWFD</sequence>
<accession>R7SMV4</accession>
<dbReference type="AlphaFoldDB" id="R7SMV4"/>
<reference evidence="3 4" key="1">
    <citation type="journal article" date="2012" name="Science">
        <title>The Paleozoic origin of enzymatic lignin decomposition reconstructed from 31 fungal genomes.</title>
        <authorList>
            <person name="Floudas D."/>
            <person name="Binder M."/>
            <person name="Riley R."/>
            <person name="Barry K."/>
            <person name="Blanchette R.A."/>
            <person name="Henrissat B."/>
            <person name="Martinez A.T."/>
            <person name="Otillar R."/>
            <person name="Spatafora J.W."/>
            <person name="Yadav J.S."/>
            <person name="Aerts A."/>
            <person name="Benoit I."/>
            <person name="Boyd A."/>
            <person name="Carlson A."/>
            <person name="Copeland A."/>
            <person name="Coutinho P.M."/>
            <person name="de Vries R.P."/>
            <person name="Ferreira P."/>
            <person name="Findley K."/>
            <person name="Foster B."/>
            <person name="Gaskell J."/>
            <person name="Glotzer D."/>
            <person name="Gorecki P."/>
            <person name="Heitman J."/>
            <person name="Hesse C."/>
            <person name="Hori C."/>
            <person name="Igarashi K."/>
            <person name="Jurgens J.A."/>
            <person name="Kallen N."/>
            <person name="Kersten P."/>
            <person name="Kohler A."/>
            <person name="Kuees U."/>
            <person name="Kumar T.K.A."/>
            <person name="Kuo A."/>
            <person name="LaButti K."/>
            <person name="Larrondo L.F."/>
            <person name="Lindquist E."/>
            <person name="Ling A."/>
            <person name="Lombard V."/>
            <person name="Lucas S."/>
            <person name="Lundell T."/>
            <person name="Martin R."/>
            <person name="McLaughlin D.J."/>
            <person name="Morgenstern I."/>
            <person name="Morin E."/>
            <person name="Murat C."/>
            <person name="Nagy L.G."/>
            <person name="Nolan M."/>
            <person name="Ohm R.A."/>
            <person name="Patyshakuliyeva A."/>
            <person name="Rokas A."/>
            <person name="Ruiz-Duenas F.J."/>
            <person name="Sabat G."/>
            <person name="Salamov A."/>
            <person name="Samejima M."/>
            <person name="Schmutz J."/>
            <person name="Slot J.C."/>
            <person name="St John F."/>
            <person name="Stenlid J."/>
            <person name="Sun H."/>
            <person name="Sun S."/>
            <person name="Syed K."/>
            <person name="Tsang A."/>
            <person name="Wiebenga A."/>
            <person name="Young D."/>
            <person name="Pisabarro A."/>
            <person name="Eastwood D.C."/>
            <person name="Martin F."/>
            <person name="Cullen D."/>
            <person name="Grigoriev I.V."/>
            <person name="Hibbett D.S."/>
        </authorList>
    </citation>
    <scope>NUCLEOTIDE SEQUENCE [LARGE SCALE GENOMIC DNA]</scope>
    <source>
        <strain evidence="3 4">LYAD-421 SS1</strain>
    </source>
</reference>
<keyword evidence="1" id="KW-0812">Transmembrane</keyword>
<protein>
    <recommendedName>
        <fullName evidence="5">Dickkopf N-terminal cysteine-rich domain-containing protein</fullName>
    </recommendedName>
</protein>
<keyword evidence="2" id="KW-0732">Signal</keyword>
<name>R7SMV4_DICSQ</name>
<dbReference type="Proteomes" id="UP000053319">
    <property type="component" value="Unassembled WGS sequence"/>
</dbReference>
<evidence type="ECO:0000256" key="1">
    <source>
        <dbReference type="SAM" id="Phobius"/>
    </source>
</evidence>
<keyword evidence="1" id="KW-1133">Transmembrane helix</keyword>
<dbReference type="OMA" id="DEQCAPP"/>
<gene>
    <name evidence="3" type="ORF">DICSQDRAFT_149927</name>
</gene>
<feature type="signal peptide" evidence="2">
    <location>
        <begin position="1"/>
        <end position="16"/>
    </location>
</feature>
<dbReference type="EMBL" id="JH719455">
    <property type="protein sequence ID" value="EJF57203.1"/>
    <property type="molecule type" value="Genomic_DNA"/>
</dbReference>
<keyword evidence="1" id="KW-0472">Membrane</keyword>
<evidence type="ECO:0000313" key="3">
    <source>
        <dbReference type="EMBL" id="EJF57203.1"/>
    </source>
</evidence>
<evidence type="ECO:0000256" key="2">
    <source>
        <dbReference type="SAM" id="SignalP"/>
    </source>
</evidence>
<dbReference type="KEGG" id="dsq:DICSQDRAFT_149927"/>
<feature type="chain" id="PRO_5004455915" description="Dickkopf N-terminal cysteine-rich domain-containing protein" evidence="2">
    <location>
        <begin position="17"/>
        <end position="293"/>
    </location>
</feature>
<dbReference type="GeneID" id="18836873"/>
<dbReference type="HOGENOM" id="CLU_054233_0_0_1"/>
<dbReference type="RefSeq" id="XP_007370035.1">
    <property type="nucleotide sequence ID" value="XM_007369973.1"/>
</dbReference>
<feature type="transmembrane region" description="Helical" evidence="1">
    <location>
        <begin position="225"/>
        <end position="249"/>
    </location>
</feature>
<evidence type="ECO:0000313" key="4">
    <source>
        <dbReference type="Proteomes" id="UP000053319"/>
    </source>
</evidence>
<proteinExistence type="predicted"/>
<dbReference type="OrthoDB" id="195231at2759"/>